<dbReference type="AlphaFoldDB" id="A0A133KBF6"/>
<name>A0A133KBF6_HEYCO</name>
<evidence type="ECO:0000313" key="2">
    <source>
        <dbReference type="Proteomes" id="UP000070376"/>
    </source>
</evidence>
<accession>A0A133KBF6</accession>
<dbReference type="EMBL" id="LRPN01000185">
    <property type="protein sequence ID" value="KWZ76892.1"/>
    <property type="molecule type" value="Genomic_DNA"/>
</dbReference>
<organism evidence="1 2">
    <name type="scientific">Heyndrickxia coagulans</name>
    <name type="common">Weizmannia coagulans</name>
    <dbReference type="NCBI Taxonomy" id="1398"/>
    <lineage>
        <taxon>Bacteria</taxon>
        <taxon>Bacillati</taxon>
        <taxon>Bacillota</taxon>
        <taxon>Bacilli</taxon>
        <taxon>Bacillales</taxon>
        <taxon>Bacillaceae</taxon>
        <taxon>Heyndrickxia</taxon>
    </lineage>
</organism>
<comment type="caution">
    <text evidence="1">The sequence shown here is derived from an EMBL/GenBank/DDBJ whole genome shotgun (WGS) entry which is preliminary data.</text>
</comment>
<protein>
    <submittedName>
        <fullName evidence="1">Uncharacterized protein</fullName>
    </submittedName>
</protein>
<proteinExistence type="predicted"/>
<gene>
    <name evidence="1" type="ORF">HMPREF3213_03629</name>
</gene>
<sequence length="62" mass="7393">MLLFFVKFYFTDEVRGVIRLAFFFKHLIPPFQLFLSPTGCRFQWNSEKACTRKLIQCIEKAA</sequence>
<evidence type="ECO:0000313" key="1">
    <source>
        <dbReference type="EMBL" id="KWZ76892.1"/>
    </source>
</evidence>
<dbReference type="Proteomes" id="UP000070376">
    <property type="component" value="Unassembled WGS sequence"/>
</dbReference>
<reference evidence="2" key="1">
    <citation type="submission" date="2016-01" db="EMBL/GenBank/DDBJ databases">
        <authorList>
            <person name="Mitreva M."/>
            <person name="Pepin K.H."/>
            <person name="Mihindukulasuriya K.A."/>
            <person name="Fulton R."/>
            <person name="Fronick C."/>
            <person name="O'Laughlin M."/>
            <person name="Miner T."/>
            <person name="Herter B."/>
            <person name="Rosa B.A."/>
            <person name="Cordes M."/>
            <person name="Tomlinson C."/>
            <person name="Wollam A."/>
            <person name="Palsikar V.B."/>
            <person name="Mardis E.R."/>
            <person name="Wilson R.K."/>
        </authorList>
    </citation>
    <scope>NUCLEOTIDE SEQUENCE [LARGE SCALE GENOMIC DNA]</scope>
    <source>
        <strain evidence="2">GED7749B</strain>
    </source>
</reference>